<name>A0AAD2D0V3_EUPCR</name>
<comment type="caution">
    <text evidence="1">The sequence shown here is derived from an EMBL/GenBank/DDBJ whole genome shotgun (WGS) entry which is preliminary data.</text>
</comment>
<evidence type="ECO:0000313" key="2">
    <source>
        <dbReference type="Proteomes" id="UP001295684"/>
    </source>
</evidence>
<proteinExistence type="predicted"/>
<sequence>MNISLSKYIVHVATKMMTYTRFYDSKNFLVGDDTLCYQFKLIKIYYKISLLRSKIRPLYCFFRFHCQTSSSTRFHSPLAFPHLNNNSNSNSPPTLSTSLNPKTLLQISSKPNFSLITYTNPLLPDFLSPPIILTP</sequence>
<organism evidence="1 2">
    <name type="scientific">Euplotes crassus</name>
    <dbReference type="NCBI Taxonomy" id="5936"/>
    <lineage>
        <taxon>Eukaryota</taxon>
        <taxon>Sar</taxon>
        <taxon>Alveolata</taxon>
        <taxon>Ciliophora</taxon>
        <taxon>Intramacronucleata</taxon>
        <taxon>Spirotrichea</taxon>
        <taxon>Hypotrichia</taxon>
        <taxon>Euplotida</taxon>
        <taxon>Euplotidae</taxon>
        <taxon>Moneuplotes</taxon>
    </lineage>
</organism>
<protein>
    <submittedName>
        <fullName evidence="1">Uncharacterized protein</fullName>
    </submittedName>
</protein>
<keyword evidence="2" id="KW-1185">Reference proteome</keyword>
<gene>
    <name evidence="1" type="ORF">ECRASSUSDP1_LOCUS17047</name>
</gene>
<dbReference type="AlphaFoldDB" id="A0AAD2D0V3"/>
<reference evidence="1" key="1">
    <citation type="submission" date="2023-07" db="EMBL/GenBank/DDBJ databases">
        <authorList>
            <consortium name="AG Swart"/>
            <person name="Singh M."/>
            <person name="Singh A."/>
            <person name="Seah K."/>
            <person name="Emmerich C."/>
        </authorList>
    </citation>
    <scope>NUCLEOTIDE SEQUENCE</scope>
    <source>
        <strain evidence="1">DP1</strain>
    </source>
</reference>
<evidence type="ECO:0000313" key="1">
    <source>
        <dbReference type="EMBL" id="CAI2375683.1"/>
    </source>
</evidence>
<accession>A0AAD2D0V3</accession>
<dbReference type="EMBL" id="CAMPGE010017178">
    <property type="protein sequence ID" value="CAI2375683.1"/>
    <property type="molecule type" value="Genomic_DNA"/>
</dbReference>
<dbReference type="Proteomes" id="UP001295684">
    <property type="component" value="Unassembled WGS sequence"/>
</dbReference>